<dbReference type="EMBL" id="CAJHUC010000846">
    <property type="protein sequence ID" value="CAD7698529.1"/>
    <property type="molecule type" value="Genomic_DNA"/>
</dbReference>
<evidence type="ECO:0000256" key="1">
    <source>
        <dbReference type="ARBA" id="ARBA00004496"/>
    </source>
</evidence>
<dbReference type="GO" id="GO:0000922">
    <property type="term" value="C:spindle pole"/>
    <property type="evidence" value="ECO:0007669"/>
    <property type="project" value="TreeGrafter"/>
</dbReference>
<dbReference type="PROSITE" id="PS50021">
    <property type="entry name" value="CH"/>
    <property type="match status" value="2"/>
</dbReference>
<dbReference type="GO" id="GO:0005516">
    <property type="term" value="F:calmodulin binding"/>
    <property type="evidence" value="ECO:0007669"/>
    <property type="project" value="UniProtKB-KW"/>
</dbReference>
<dbReference type="GO" id="GO:0051295">
    <property type="term" value="P:establishment of meiotic spindle localization"/>
    <property type="evidence" value="ECO:0007669"/>
    <property type="project" value="TreeGrafter"/>
</dbReference>
<feature type="region of interest" description="Disordered" evidence="5">
    <location>
        <begin position="1"/>
        <end position="31"/>
    </location>
</feature>
<dbReference type="Pfam" id="PF00612">
    <property type="entry name" value="IQ"/>
    <property type="match status" value="11"/>
</dbReference>
<keyword evidence="8" id="KW-1185">Reference proteome</keyword>
<dbReference type="PANTHER" id="PTHR22706:SF1">
    <property type="entry name" value="ASSEMBLY FACTOR FOR SPINDLE MICROTUBULES"/>
    <property type="match status" value="1"/>
</dbReference>
<gene>
    <name evidence="7" type="ORF">OSTQU699_LOCUS3890</name>
</gene>
<accession>A0A8S1IX66</accession>
<dbReference type="InterPro" id="IPR051185">
    <property type="entry name" value="ASPM"/>
</dbReference>
<keyword evidence="2" id="KW-0963">Cytoplasm</keyword>
<dbReference type="InterPro" id="IPR000048">
    <property type="entry name" value="IQ_motif_EF-hand-BS"/>
</dbReference>
<name>A0A8S1IX66_9CHLO</name>
<feature type="compositionally biased region" description="Basic and acidic residues" evidence="5">
    <location>
        <begin position="7"/>
        <end position="26"/>
    </location>
</feature>
<dbReference type="InterPro" id="IPR016024">
    <property type="entry name" value="ARM-type_fold"/>
</dbReference>
<dbReference type="OrthoDB" id="2148418at2759"/>
<feature type="compositionally biased region" description="Basic and acidic residues" evidence="5">
    <location>
        <begin position="486"/>
        <end position="502"/>
    </location>
</feature>
<evidence type="ECO:0000259" key="6">
    <source>
        <dbReference type="PROSITE" id="PS50021"/>
    </source>
</evidence>
<feature type="domain" description="Calponin-homology (CH)" evidence="6">
    <location>
        <begin position="418"/>
        <end position="556"/>
    </location>
</feature>
<dbReference type="PANTHER" id="PTHR22706">
    <property type="entry name" value="ASSEMBLY FACTOR FOR SPINDLE MICROTUBULES"/>
    <property type="match status" value="1"/>
</dbReference>
<dbReference type="PROSITE" id="PS50096">
    <property type="entry name" value="IQ"/>
    <property type="match status" value="19"/>
</dbReference>
<dbReference type="GO" id="GO:0007051">
    <property type="term" value="P:spindle organization"/>
    <property type="evidence" value="ECO:0007669"/>
    <property type="project" value="TreeGrafter"/>
</dbReference>
<dbReference type="Proteomes" id="UP000708148">
    <property type="component" value="Unassembled WGS sequence"/>
</dbReference>
<feature type="region of interest" description="Disordered" evidence="5">
    <location>
        <begin position="481"/>
        <end position="503"/>
    </location>
</feature>
<dbReference type="Gene3D" id="1.20.5.190">
    <property type="match status" value="8"/>
</dbReference>
<dbReference type="InterPro" id="IPR001715">
    <property type="entry name" value="CH_dom"/>
</dbReference>
<dbReference type="InterPro" id="IPR011989">
    <property type="entry name" value="ARM-like"/>
</dbReference>
<feature type="region of interest" description="Disordered" evidence="5">
    <location>
        <begin position="1451"/>
        <end position="1474"/>
    </location>
</feature>
<keyword evidence="4" id="KW-0112">Calmodulin-binding</keyword>
<dbReference type="InterPro" id="IPR036872">
    <property type="entry name" value="CH_dom_sf"/>
</dbReference>
<feature type="compositionally biased region" description="Basic residues" evidence="5">
    <location>
        <begin position="1464"/>
        <end position="1474"/>
    </location>
</feature>
<dbReference type="SUPFAM" id="SSF52540">
    <property type="entry name" value="P-loop containing nucleoside triphosphate hydrolases"/>
    <property type="match status" value="3"/>
</dbReference>
<dbReference type="GO" id="GO:0000278">
    <property type="term" value="P:mitotic cell cycle"/>
    <property type="evidence" value="ECO:0007669"/>
    <property type="project" value="TreeGrafter"/>
</dbReference>
<dbReference type="InterPro" id="IPR027417">
    <property type="entry name" value="P-loop_NTPase"/>
</dbReference>
<comment type="subcellular location">
    <subcellularLocation>
        <location evidence="1">Cytoplasm</location>
    </subcellularLocation>
</comment>
<comment type="caution">
    <text evidence="7">The sequence shown here is derived from an EMBL/GenBank/DDBJ whole genome shotgun (WGS) entry which is preliminary data.</text>
</comment>
<feature type="domain" description="Calponin-homology (CH)" evidence="6">
    <location>
        <begin position="261"/>
        <end position="377"/>
    </location>
</feature>
<dbReference type="Gene3D" id="1.25.10.10">
    <property type="entry name" value="Leucine-rich Repeat Variant"/>
    <property type="match status" value="1"/>
</dbReference>
<keyword evidence="3" id="KW-0677">Repeat</keyword>
<organism evidence="7 8">
    <name type="scientific">Ostreobium quekettii</name>
    <dbReference type="NCBI Taxonomy" id="121088"/>
    <lineage>
        <taxon>Eukaryota</taxon>
        <taxon>Viridiplantae</taxon>
        <taxon>Chlorophyta</taxon>
        <taxon>core chlorophytes</taxon>
        <taxon>Ulvophyceae</taxon>
        <taxon>TCBD clade</taxon>
        <taxon>Bryopsidales</taxon>
        <taxon>Ostreobineae</taxon>
        <taxon>Ostreobiaceae</taxon>
        <taxon>Ostreobium</taxon>
    </lineage>
</organism>
<dbReference type="GO" id="GO:0005737">
    <property type="term" value="C:cytoplasm"/>
    <property type="evidence" value="ECO:0007669"/>
    <property type="project" value="UniProtKB-SubCell"/>
</dbReference>
<protein>
    <recommendedName>
        <fullName evidence="6">Calponin-homology (CH) domain-containing protein</fullName>
    </recommendedName>
</protein>
<dbReference type="Pfam" id="PF00307">
    <property type="entry name" value="CH"/>
    <property type="match status" value="2"/>
</dbReference>
<dbReference type="CDD" id="cd21223">
    <property type="entry name" value="CH_ASPM_rpt1"/>
    <property type="match status" value="1"/>
</dbReference>
<dbReference type="SMART" id="SM00033">
    <property type="entry name" value="CH"/>
    <property type="match status" value="2"/>
</dbReference>
<proteinExistence type="predicted"/>
<dbReference type="SUPFAM" id="SSF47576">
    <property type="entry name" value="Calponin-homology domain, CH-domain"/>
    <property type="match status" value="1"/>
</dbReference>
<evidence type="ECO:0000313" key="7">
    <source>
        <dbReference type="EMBL" id="CAD7698529.1"/>
    </source>
</evidence>
<evidence type="ECO:0000256" key="3">
    <source>
        <dbReference type="ARBA" id="ARBA00022737"/>
    </source>
</evidence>
<dbReference type="SMART" id="SM00015">
    <property type="entry name" value="IQ"/>
    <property type="match status" value="23"/>
</dbReference>
<dbReference type="Gene3D" id="1.10.418.10">
    <property type="entry name" value="Calponin-like domain"/>
    <property type="match status" value="2"/>
</dbReference>
<evidence type="ECO:0000256" key="2">
    <source>
        <dbReference type="ARBA" id="ARBA00022490"/>
    </source>
</evidence>
<reference evidence="7" key="1">
    <citation type="submission" date="2020-12" db="EMBL/GenBank/DDBJ databases">
        <authorList>
            <person name="Iha C."/>
        </authorList>
    </citation>
    <scope>NUCLEOTIDE SEQUENCE</scope>
</reference>
<evidence type="ECO:0000313" key="8">
    <source>
        <dbReference type="Proteomes" id="UP000708148"/>
    </source>
</evidence>
<sequence length="1474" mass="168957">MTPELGGRGKEGRDADWSEDGVERRTPYSPEQWMEKQETAYTAWLNHLLAPGMGQERARPDATPHALASRRMVARVRGVLETICRADVGVINSMMRLEGHISRGRFRMLPHGGLLHDVRLRKRAVKMLMAYDPFWLKLGLQIVVRWASSADYGAQDNSACGAASIACQNLPEFIKCQFLVDHRLEALKTANKLIDDEYEAYCGASILKRFLLLVALLDRAVTRATLPFQVPLLFDVNAKIKSSAQMVTQFLAGSMHGSGDVIRQLELMGYCLQYIQISRNEYNYRIDSLAVDLRDGIRLCKLAQALTGCKDLLSKASFRAERQIVKVQNIELALRALSRGNKQILRMAGDQLQPQDLVDGHREKSLQFLWNIALHVQLPRLINTRALQLEIFRVRLQGEPGNRPLMPHNCVAGLMPKSEILYLLMKWVQAVVEPHGVQVKNFTSSFADGSVLCLLVNHYLPNYLLKDDIYIPRGAARIRPAPLAPRPDDNGADAPRHPSGPKDRRRLVARNFELASEAVCALGGTPEAPAADDFAHHGAEEKAIVLFVAFLCARLLETSKEDRAALVIQRAWRGRILPTVNAGFHLRRFEAAVGIVQRSVRSWLVRLRENDGRRAFIVRMQAMRRGLVQRRRYLRMRAAARTIQARARAWRERRRYREVLGATRRLQAARRGAIQRRSYLRVKKAALKVQATRRASVQRRRYLRVRQAATTIQAGARTWRARKEYHRILHTTSRLQATRRGAIQRRNFLHVKKATLKVQATRRGSVERRRYLRARKAATTIQAGTRAWRAQKEYRRKRQATRRLQANRRGAIQRRHYLRVKKSVLKLQAGARGWHVRRDHKRALLAATRLQALRRGGVQRRNFLHVKRAVVRIQSFARMRRAQLRYKRITWAAKHMQAAWHGRVQRHIFANTKRAAIAIQSCCRMWRARKHYQRLLKAVVCIQAGFRSFSWRKRYIKTRAAIVRIQRCARLWMISKAQQRDNAAICIQRIFRGWRARKALECQHRAAVCVQRFVRGHLARMDLPAVIARAEERKAQAAAARRIQAHWRGILVRKWTKPILEAARQRRREQWASGVILKAVHRRRAIRRAARLAAARRTLSRWAPAFLDRCRLLRARRAATTIQRAWRRSLRRRHDAAVAIQAGVRRWLAVKKHKSDVASIIKLQALWRGRMARMRAGAKFGRVRRRLRERAAEARLRPERRIGARCRAALEQLCRSRTVEAAAAAVSTIAICTQYSVGCCQMVVEGGGVGALVQFIARCHKNKHHMTALQHSLDSLSNICSRASLVANVFTKDALATLTDRLQTFREHQDVFLSIVSLLRLLCYDRGRAAMVMGEMRQLVKQWEAVAGVLARTIATERKAMGRVEDDKYSDNTVKGLTHRMFAMTAQLRALNDLLEMVPDTTNTAVEPTRPPLLTPRKNLPAPNKILHKVEKWCPKNTMARIALSELQVTAAARRENASSPTPKRLKRYHPPAR</sequence>
<evidence type="ECO:0000256" key="5">
    <source>
        <dbReference type="SAM" id="MobiDB-lite"/>
    </source>
</evidence>
<dbReference type="CDD" id="cd21224">
    <property type="entry name" value="CH_ASPM_rpt2"/>
    <property type="match status" value="1"/>
</dbReference>
<dbReference type="SUPFAM" id="SSF48371">
    <property type="entry name" value="ARM repeat"/>
    <property type="match status" value="1"/>
</dbReference>
<evidence type="ECO:0000256" key="4">
    <source>
        <dbReference type="ARBA" id="ARBA00022860"/>
    </source>
</evidence>